<dbReference type="PROSITE" id="PS50048">
    <property type="entry name" value="ZN2_CY6_FUNGAL_2"/>
    <property type="match status" value="1"/>
</dbReference>
<dbReference type="Proteomes" id="UP001275084">
    <property type="component" value="Unassembled WGS sequence"/>
</dbReference>
<accession>A0AAJ0HG90</accession>
<name>A0AAJ0HG90_9PEZI</name>
<dbReference type="Gene3D" id="4.10.240.10">
    <property type="entry name" value="Zn(2)-C6 fungal-type DNA-binding domain"/>
    <property type="match status" value="1"/>
</dbReference>
<proteinExistence type="predicted"/>
<dbReference type="GO" id="GO:0001228">
    <property type="term" value="F:DNA-binding transcription activator activity, RNA polymerase II-specific"/>
    <property type="evidence" value="ECO:0007669"/>
    <property type="project" value="TreeGrafter"/>
</dbReference>
<dbReference type="GO" id="GO:0005634">
    <property type="term" value="C:nucleus"/>
    <property type="evidence" value="ECO:0007669"/>
    <property type="project" value="TreeGrafter"/>
</dbReference>
<evidence type="ECO:0000256" key="2">
    <source>
        <dbReference type="ARBA" id="ARBA00022833"/>
    </source>
</evidence>
<keyword evidence="6" id="KW-0539">Nucleus</keyword>
<keyword evidence="5" id="KW-0804">Transcription</keyword>
<sequence length="311" mass="34238">MNGMSTDMSESERRRRLPAVSCTRCRQRKVRCDHETPCNNCVKSTATANSCTYDSHPPPLPRRPRQRHKQPTGDLLSGGPSSTTIIVDHSRPSNSLEATSATLNSGPSPATSGVTTETAHSQVHGTFHIHRDALSYPTQAITRGVTHKARLFGQTHWINIVALLPARTVADALVDGYLRTTETVYRALHIPTSRNEYNALWASPGSPDLAFLAQLKLVFTIGAVTLDEHFSLRVPLRAGSGRHRPGSHPKYKSRLGIACLQTDLLLLLCLRLSWKSSRRVSVLYTPARLGIRVGGLEGLVFAVHEGWRDEC</sequence>
<dbReference type="EMBL" id="JAUIQD010000005">
    <property type="protein sequence ID" value="KAK3350237.1"/>
    <property type="molecule type" value="Genomic_DNA"/>
</dbReference>
<evidence type="ECO:0000256" key="1">
    <source>
        <dbReference type="ARBA" id="ARBA00022723"/>
    </source>
</evidence>
<dbReference type="Pfam" id="PF00172">
    <property type="entry name" value="Zn_clus"/>
    <property type="match status" value="1"/>
</dbReference>
<feature type="region of interest" description="Disordered" evidence="7">
    <location>
        <begin position="49"/>
        <end position="122"/>
    </location>
</feature>
<keyword evidence="4" id="KW-0238">DNA-binding</keyword>
<evidence type="ECO:0000259" key="8">
    <source>
        <dbReference type="PROSITE" id="PS50048"/>
    </source>
</evidence>
<dbReference type="GO" id="GO:0000978">
    <property type="term" value="F:RNA polymerase II cis-regulatory region sequence-specific DNA binding"/>
    <property type="evidence" value="ECO:0007669"/>
    <property type="project" value="TreeGrafter"/>
</dbReference>
<evidence type="ECO:0000313" key="10">
    <source>
        <dbReference type="Proteomes" id="UP001275084"/>
    </source>
</evidence>
<dbReference type="GO" id="GO:0008270">
    <property type="term" value="F:zinc ion binding"/>
    <property type="evidence" value="ECO:0007669"/>
    <property type="project" value="InterPro"/>
</dbReference>
<feature type="domain" description="Zn(2)-C6 fungal-type" evidence="8">
    <location>
        <begin position="21"/>
        <end position="53"/>
    </location>
</feature>
<reference evidence="9" key="2">
    <citation type="submission" date="2023-06" db="EMBL/GenBank/DDBJ databases">
        <authorList>
            <consortium name="Lawrence Berkeley National Laboratory"/>
            <person name="Haridas S."/>
            <person name="Hensen N."/>
            <person name="Bonometti L."/>
            <person name="Westerberg I."/>
            <person name="Brannstrom I.O."/>
            <person name="Guillou S."/>
            <person name="Cros-Aarteil S."/>
            <person name="Calhoun S."/>
            <person name="Kuo A."/>
            <person name="Mondo S."/>
            <person name="Pangilinan J."/>
            <person name="Riley R."/>
            <person name="Labutti K."/>
            <person name="Andreopoulos B."/>
            <person name="Lipzen A."/>
            <person name="Chen C."/>
            <person name="Yanf M."/>
            <person name="Daum C."/>
            <person name="Ng V."/>
            <person name="Clum A."/>
            <person name="Steindorff A."/>
            <person name="Ohm R."/>
            <person name="Martin F."/>
            <person name="Silar P."/>
            <person name="Natvig D."/>
            <person name="Lalanne C."/>
            <person name="Gautier V."/>
            <person name="Ament-Velasquez S.L."/>
            <person name="Kruys A."/>
            <person name="Hutchinson M.I."/>
            <person name="Powell A.J."/>
            <person name="Barry K."/>
            <person name="Miller A.N."/>
            <person name="Grigoriev I.V."/>
            <person name="Debuchy R."/>
            <person name="Gladieux P."/>
            <person name="Thoren M.H."/>
            <person name="Johannesson H."/>
        </authorList>
    </citation>
    <scope>NUCLEOTIDE SEQUENCE</scope>
    <source>
        <strain evidence="9">CBS 955.72</strain>
    </source>
</reference>
<gene>
    <name evidence="9" type="ORF">B0T25DRAFT_633423</name>
</gene>
<dbReference type="InterPro" id="IPR001138">
    <property type="entry name" value="Zn2Cys6_DnaBD"/>
</dbReference>
<keyword evidence="1" id="KW-0479">Metal-binding</keyword>
<keyword evidence="10" id="KW-1185">Reference proteome</keyword>
<dbReference type="PANTHER" id="PTHR31944:SF131">
    <property type="entry name" value="HEME-RESPONSIVE ZINC FINGER TRANSCRIPTION FACTOR HAP1"/>
    <property type="match status" value="1"/>
</dbReference>
<dbReference type="SMART" id="SM00066">
    <property type="entry name" value="GAL4"/>
    <property type="match status" value="1"/>
</dbReference>
<feature type="region of interest" description="Disordered" evidence="7">
    <location>
        <begin position="1"/>
        <end position="20"/>
    </location>
</feature>
<dbReference type="PANTHER" id="PTHR31944">
    <property type="entry name" value="HEME-RESPONSIVE ZINC FINGER TRANSCRIPTION FACTOR HAP1"/>
    <property type="match status" value="1"/>
</dbReference>
<feature type="compositionally biased region" description="Polar residues" evidence="7">
    <location>
        <begin position="92"/>
        <end position="122"/>
    </location>
</feature>
<reference evidence="9" key="1">
    <citation type="journal article" date="2023" name="Mol. Phylogenet. Evol.">
        <title>Genome-scale phylogeny and comparative genomics of the fungal order Sordariales.</title>
        <authorList>
            <person name="Hensen N."/>
            <person name="Bonometti L."/>
            <person name="Westerberg I."/>
            <person name="Brannstrom I.O."/>
            <person name="Guillou S."/>
            <person name="Cros-Aarteil S."/>
            <person name="Calhoun S."/>
            <person name="Haridas S."/>
            <person name="Kuo A."/>
            <person name="Mondo S."/>
            <person name="Pangilinan J."/>
            <person name="Riley R."/>
            <person name="LaButti K."/>
            <person name="Andreopoulos B."/>
            <person name="Lipzen A."/>
            <person name="Chen C."/>
            <person name="Yan M."/>
            <person name="Daum C."/>
            <person name="Ng V."/>
            <person name="Clum A."/>
            <person name="Steindorff A."/>
            <person name="Ohm R.A."/>
            <person name="Martin F."/>
            <person name="Silar P."/>
            <person name="Natvig D.O."/>
            <person name="Lalanne C."/>
            <person name="Gautier V."/>
            <person name="Ament-Velasquez S.L."/>
            <person name="Kruys A."/>
            <person name="Hutchinson M.I."/>
            <person name="Powell A.J."/>
            <person name="Barry K."/>
            <person name="Miller A.N."/>
            <person name="Grigoriev I.V."/>
            <person name="Debuchy R."/>
            <person name="Gladieux P."/>
            <person name="Hiltunen Thoren M."/>
            <person name="Johannesson H."/>
        </authorList>
    </citation>
    <scope>NUCLEOTIDE SEQUENCE</scope>
    <source>
        <strain evidence="9">CBS 955.72</strain>
    </source>
</reference>
<dbReference type="AlphaFoldDB" id="A0AAJ0HG90"/>
<keyword evidence="2" id="KW-0862">Zinc</keyword>
<evidence type="ECO:0000256" key="4">
    <source>
        <dbReference type="ARBA" id="ARBA00023125"/>
    </source>
</evidence>
<dbReference type="InterPro" id="IPR036864">
    <property type="entry name" value="Zn2-C6_fun-type_DNA-bd_sf"/>
</dbReference>
<evidence type="ECO:0000256" key="6">
    <source>
        <dbReference type="ARBA" id="ARBA00023242"/>
    </source>
</evidence>
<evidence type="ECO:0000313" key="9">
    <source>
        <dbReference type="EMBL" id="KAK3350237.1"/>
    </source>
</evidence>
<dbReference type="CDD" id="cd00067">
    <property type="entry name" value="GAL4"/>
    <property type="match status" value="1"/>
</dbReference>
<dbReference type="SUPFAM" id="SSF57701">
    <property type="entry name" value="Zn2/Cys6 DNA-binding domain"/>
    <property type="match status" value="1"/>
</dbReference>
<keyword evidence="3" id="KW-0805">Transcription regulation</keyword>
<organism evidence="9 10">
    <name type="scientific">Lasiosphaeria hispida</name>
    <dbReference type="NCBI Taxonomy" id="260671"/>
    <lineage>
        <taxon>Eukaryota</taxon>
        <taxon>Fungi</taxon>
        <taxon>Dikarya</taxon>
        <taxon>Ascomycota</taxon>
        <taxon>Pezizomycotina</taxon>
        <taxon>Sordariomycetes</taxon>
        <taxon>Sordariomycetidae</taxon>
        <taxon>Sordariales</taxon>
        <taxon>Lasiosphaeriaceae</taxon>
        <taxon>Lasiosphaeria</taxon>
    </lineage>
</organism>
<evidence type="ECO:0000256" key="3">
    <source>
        <dbReference type="ARBA" id="ARBA00023015"/>
    </source>
</evidence>
<protein>
    <recommendedName>
        <fullName evidence="8">Zn(2)-C6 fungal-type domain-containing protein</fullName>
    </recommendedName>
</protein>
<evidence type="ECO:0000256" key="7">
    <source>
        <dbReference type="SAM" id="MobiDB-lite"/>
    </source>
</evidence>
<comment type="caution">
    <text evidence="9">The sequence shown here is derived from an EMBL/GenBank/DDBJ whole genome shotgun (WGS) entry which is preliminary data.</text>
</comment>
<dbReference type="InterPro" id="IPR051430">
    <property type="entry name" value="Fungal_TF_Env_Response"/>
</dbReference>
<evidence type="ECO:0000256" key="5">
    <source>
        <dbReference type="ARBA" id="ARBA00023163"/>
    </source>
</evidence>
<dbReference type="CDD" id="cd12148">
    <property type="entry name" value="fungal_TF_MHR"/>
    <property type="match status" value="1"/>
</dbReference>